<feature type="region of interest" description="Disordered" evidence="1">
    <location>
        <begin position="284"/>
        <end position="331"/>
    </location>
</feature>
<evidence type="ECO:0000256" key="1">
    <source>
        <dbReference type="SAM" id="MobiDB-lite"/>
    </source>
</evidence>
<dbReference type="EMBL" id="JH636049">
    <property type="protein sequence ID" value="EID55461.1"/>
    <property type="molecule type" value="Genomic_DNA"/>
</dbReference>
<dbReference type="eggNOG" id="ENOG502Z8PZ">
    <property type="taxonomic scope" value="Bacteria"/>
</dbReference>
<dbReference type="RefSeq" id="WP_006239627.1">
    <property type="nucleotide sequence ID" value="NZ_JH636049.1"/>
</dbReference>
<gene>
    <name evidence="2" type="ORF">SacxiDRAFT_3255</name>
</gene>
<sequence length="405" mass="42845">MFGIIRPCRHRLSAGLHAEWVAHLCGLCLTLRNEHGQLARTATNYDGLVISVLVEAQSEHEAGRRKAGPCPLRGMRRASVADGEGSRLAASVSLVLASAKLRDHAEDGDGALRRPVLAGLARSAADRWARRGGATATGIGFDTSPLIDAVASQSTVEHSLGHGDSVLSATEPTELATAAAFAHTAVLAGHPANVEPLAEAGRFFGRVAHLLDAVEDRDDDLASGAWNPLTATGTSLEHTHRLCEDAVRGVRLALRDVEFTRPALAHALLVHELHHAVRRTFGHAARPPGRHESGWTAGAPSAGPYRGTWPEGGVPPYPGEPAGPTPPPDHHPMVGDGDGGCCWVPKFRVPPRKRNVLLGCLVAPYMCCTCQFCCRDPWPGPWSGRAHDALCDNGDCSGCDCGCDC</sequence>
<dbReference type="OrthoDB" id="3210612at2"/>
<evidence type="ECO:0000313" key="3">
    <source>
        <dbReference type="Proteomes" id="UP000004691"/>
    </source>
</evidence>
<dbReference type="InterPro" id="IPR043740">
    <property type="entry name" value="DUF5685"/>
</dbReference>
<evidence type="ECO:0008006" key="4">
    <source>
        <dbReference type="Google" id="ProtNLM"/>
    </source>
</evidence>
<protein>
    <recommendedName>
        <fullName evidence="4">Regulatory protein</fullName>
    </recommendedName>
</protein>
<organism evidence="2 3">
    <name type="scientific">Saccharomonospora xinjiangensis XJ-54</name>
    <dbReference type="NCBI Taxonomy" id="882086"/>
    <lineage>
        <taxon>Bacteria</taxon>
        <taxon>Bacillati</taxon>
        <taxon>Actinomycetota</taxon>
        <taxon>Actinomycetes</taxon>
        <taxon>Pseudonocardiales</taxon>
        <taxon>Pseudonocardiaceae</taxon>
        <taxon>Saccharomonospora</taxon>
    </lineage>
</organism>
<dbReference type="Pfam" id="PF18937">
    <property type="entry name" value="DUF5685"/>
    <property type="match status" value="1"/>
</dbReference>
<name>I0V5Q8_9PSEU</name>
<evidence type="ECO:0000313" key="2">
    <source>
        <dbReference type="EMBL" id="EID55461.1"/>
    </source>
</evidence>
<dbReference type="STRING" id="882086.SacxiDRAFT_3255"/>
<dbReference type="AlphaFoldDB" id="I0V5Q8"/>
<feature type="compositionally biased region" description="Pro residues" evidence="1">
    <location>
        <begin position="313"/>
        <end position="327"/>
    </location>
</feature>
<keyword evidence="3" id="KW-1185">Reference proteome</keyword>
<proteinExistence type="predicted"/>
<reference evidence="2 3" key="1">
    <citation type="submission" date="2012-01" db="EMBL/GenBank/DDBJ databases">
        <title>Improved High-Quality Draft sequence of Saccharomonospora xinjiangensis XJ-54.</title>
        <authorList>
            <consortium name="US DOE Joint Genome Institute"/>
            <person name="Lucas S."/>
            <person name="Han J."/>
            <person name="Lapidus A."/>
            <person name="Cheng J.-F."/>
            <person name="Goodwin L."/>
            <person name="Pitluck S."/>
            <person name="Peters L."/>
            <person name="Mikhailova N."/>
            <person name="Teshima H."/>
            <person name="Detter J.C."/>
            <person name="Han C."/>
            <person name="Tapia R."/>
            <person name="Land M."/>
            <person name="Hauser L."/>
            <person name="Kyrpides N."/>
            <person name="Ivanova N."/>
            <person name="Pagani I."/>
            <person name="Brambilla E.-M."/>
            <person name="Klenk H.-P."/>
            <person name="Woyke T."/>
        </authorList>
    </citation>
    <scope>NUCLEOTIDE SEQUENCE [LARGE SCALE GENOMIC DNA]</scope>
    <source>
        <strain evidence="2 3">XJ-54</strain>
    </source>
</reference>
<dbReference type="Proteomes" id="UP000004691">
    <property type="component" value="Unassembled WGS sequence"/>
</dbReference>
<accession>I0V5Q8</accession>
<dbReference type="HOGENOM" id="CLU_045655_0_0_11"/>